<feature type="chain" id="PRO_5022054218" evidence="2">
    <location>
        <begin position="21"/>
        <end position="289"/>
    </location>
</feature>
<evidence type="ECO:0000256" key="1">
    <source>
        <dbReference type="SAM" id="MobiDB-lite"/>
    </source>
</evidence>
<feature type="domain" description="DUF4097" evidence="3">
    <location>
        <begin position="70"/>
        <end position="283"/>
    </location>
</feature>
<dbReference type="Proteomes" id="UP000317624">
    <property type="component" value="Unassembled WGS sequence"/>
</dbReference>
<evidence type="ECO:0000259" key="3">
    <source>
        <dbReference type="Pfam" id="PF13349"/>
    </source>
</evidence>
<dbReference type="Pfam" id="PF13349">
    <property type="entry name" value="DUF4097"/>
    <property type="match status" value="1"/>
</dbReference>
<dbReference type="PROSITE" id="PS51257">
    <property type="entry name" value="PROKAR_LIPOPROTEIN"/>
    <property type="match status" value="1"/>
</dbReference>
<name>A0A558BRP6_9BACT</name>
<sequence length="289" mass="30565">MNRFLLAASLLLTGSCPALAQRLVTQTATLAAGQGVYLDLKYAHNIKVRAGAGLSVRASVVINDNQQNDLYSLELQTAGGELSVVEKLDEEKLRQTKFTGDCDGGSRNNGSHGLNVGYKRSEKTGGLRPTLSNHRGNDYSYCTKIDYEVTVPAGTALRLNTISGDLDLSGLNGAVTAKTISGDVRSTDLTGPLTLRTVSGDVKLSNLGNNPVDATSISGDVDVSWPATQSAALNLKTISGEVYADPAVTFSNLKERTYVGYELHGSLGNGGPLVTLHSVSGDVFFRKQK</sequence>
<reference evidence="4 5" key="1">
    <citation type="submission" date="2019-07" db="EMBL/GenBank/DDBJ databases">
        <title>Hymenobacter sp. straun FUR1 Genome sequencing and assembly.</title>
        <authorList>
            <person name="Chhetri G."/>
        </authorList>
    </citation>
    <scope>NUCLEOTIDE SEQUENCE [LARGE SCALE GENOMIC DNA]</scope>
    <source>
        <strain evidence="4 5">Fur1</strain>
    </source>
</reference>
<keyword evidence="2" id="KW-0732">Signal</keyword>
<proteinExistence type="predicted"/>
<dbReference type="InterPro" id="IPR025164">
    <property type="entry name" value="Toastrack_DUF4097"/>
</dbReference>
<comment type="caution">
    <text evidence="4">The sequence shown here is derived from an EMBL/GenBank/DDBJ whole genome shotgun (WGS) entry which is preliminary data.</text>
</comment>
<evidence type="ECO:0000256" key="2">
    <source>
        <dbReference type="SAM" id="SignalP"/>
    </source>
</evidence>
<evidence type="ECO:0000313" key="5">
    <source>
        <dbReference type="Proteomes" id="UP000317624"/>
    </source>
</evidence>
<dbReference type="AlphaFoldDB" id="A0A558BRP6"/>
<feature type="signal peptide" evidence="2">
    <location>
        <begin position="1"/>
        <end position="20"/>
    </location>
</feature>
<accession>A0A558BRP6</accession>
<evidence type="ECO:0000313" key="4">
    <source>
        <dbReference type="EMBL" id="TVT39184.1"/>
    </source>
</evidence>
<dbReference type="EMBL" id="VMRJ01000004">
    <property type="protein sequence ID" value="TVT39184.1"/>
    <property type="molecule type" value="Genomic_DNA"/>
</dbReference>
<keyword evidence="5" id="KW-1185">Reference proteome</keyword>
<organism evidence="4 5">
    <name type="scientific">Hymenobacter setariae</name>
    <dbReference type="NCBI Taxonomy" id="2594794"/>
    <lineage>
        <taxon>Bacteria</taxon>
        <taxon>Pseudomonadati</taxon>
        <taxon>Bacteroidota</taxon>
        <taxon>Cytophagia</taxon>
        <taxon>Cytophagales</taxon>
        <taxon>Hymenobacteraceae</taxon>
        <taxon>Hymenobacter</taxon>
    </lineage>
</organism>
<dbReference type="OrthoDB" id="4331847at2"/>
<gene>
    <name evidence="4" type="ORF">FNT36_16115</name>
</gene>
<feature type="region of interest" description="Disordered" evidence="1">
    <location>
        <begin position="99"/>
        <end position="131"/>
    </location>
</feature>
<protein>
    <submittedName>
        <fullName evidence="4">DUF4097 domain-containing protein</fullName>
    </submittedName>
</protein>
<dbReference type="RefSeq" id="WP_144849795.1">
    <property type="nucleotide sequence ID" value="NZ_VMRJ01000004.1"/>
</dbReference>